<reference evidence="6" key="2">
    <citation type="journal article" date="2023" name="Biology">
        <title>Prokaryotic Life Associated with Coal-Fire Gas Vents Revealed by Metagenomics.</title>
        <authorList>
            <person name="Kadnikov V.V."/>
            <person name="Mardanov A.V."/>
            <person name="Beletsky A.V."/>
            <person name="Karnachuk O.V."/>
            <person name="Ravin N.V."/>
        </authorList>
    </citation>
    <scope>NUCLEOTIDE SEQUENCE</scope>
    <source>
        <strain evidence="6">Bu02</strain>
    </source>
</reference>
<dbReference type="NCBIfam" id="TIGR01727">
    <property type="entry name" value="oligo_HPY"/>
    <property type="match status" value="1"/>
</dbReference>
<dbReference type="AlphaFoldDB" id="A0AAT9LDS6"/>
<dbReference type="EMBL" id="CP062796">
    <property type="protein sequence ID" value="QUL98717.1"/>
    <property type="molecule type" value="Genomic_DNA"/>
</dbReference>
<dbReference type="Pfam" id="PF00005">
    <property type="entry name" value="ABC_tran"/>
    <property type="match status" value="1"/>
</dbReference>
<dbReference type="InterPro" id="IPR013563">
    <property type="entry name" value="Oligopep_ABC_C"/>
</dbReference>
<dbReference type="InterPro" id="IPR003439">
    <property type="entry name" value="ABC_transporter-like_ATP-bd"/>
</dbReference>
<dbReference type="PROSITE" id="PS50893">
    <property type="entry name" value="ABC_TRANSPORTER_2"/>
    <property type="match status" value="1"/>
</dbReference>
<dbReference type="InterPro" id="IPR017871">
    <property type="entry name" value="ABC_transporter-like_CS"/>
</dbReference>
<organism evidence="6">
    <name type="scientific">Candidatus Fermentithermobacillus carboniphilus</name>
    <dbReference type="NCBI Taxonomy" id="3085328"/>
    <lineage>
        <taxon>Bacteria</taxon>
        <taxon>Bacillati</taxon>
        <taxon>Bacillota</taxon>
        <taxon>Candidatus Fermentithermobacillia</taxon>
        <taxon>Candidatus Fermentithermobacillales</taxon>
        <taxon>Candidatus Fermentithermobacillaceae</taxon>
        <taxon>Candidatus Fermentithermobacillus</taxon>
    </lineage>
</organism>
<keyword evidence="2" id="KW-0813">Transport</keyword>
<sequence length="339" mass="37780">MLLLKAKDVHKYFYHRPTFLERIIGRASEKVTKAVDGVTLDIYQGETLGLVGESGCGKSTLGRVIVGLYAPTAGEIWFDGVRVDQGAASSQKSSEEKGAIHEKRKRIQMIFQNPYSSLNPRKTVRQIIGVALEQRGVPLEEREEETVELLRKVGLKPEHIDFYPRQFSGGQRQRIGIARALAVGPSFIVADEPVSSLDVSIQAQVLNLLLDLQKEFGLTYLFISHDLAVVHYVSHRIAVMYLGNIVEIGPTEDIFENPLHPYTRALLSAIPRVENRASKEEIYLKGTVPTAVNPPPGCKFQTRCPVAMPVCTRESPPKYVVSYDEKPAGAHSVWCHKYS</sequence>
<name>A0AAT9LDS6_9FIRM</name>
<dbReference type="SUPFAM" id="SSF52540">
    <property type="entry name" value="P-loop containing nucleoside triphosphate hydrolases"/>
    <property type="match status" value="1"/>
</dbReference>
<comment type="similarity">
    <text evidence="1">Belongs to the ABC transporter superfamily.</text>
</comment>
<reference evidence="6" key="1">
    <citation type="submission" date="2020-10" db="EMBL/GenBank/DDBJ databases">
        <authorList>
            <person name="Kadnikov V."/>
            <person name="Beletsky A.V."/>
            <person name="Mardanov A.V."/>
            <person name="Karnachuk O.V."/>
            <person name="Ravin N.V."/>
        </authorList>
    </citation>
    <scope>NUCLEOTIDE SEQUENCE</scope>
    <source>
        <strain evidence="6">Bu02</strain>
    </source>
</reference>
<keyword evidence="3" id="KW-0547">Nucleotide-binding</keyword>
<dbReference type="PANTHER" id="PTHR43776">
    <property type="entry name" value="TRANSPORT ATP-BINDING PROTEIN"/>
    <property type="match status" value="1"/>
</dbReference>
<accession>A0AAT9LDS6</accession>
<dbReference type="PANTHER" id="PTHR43776:SF7">
    <property type="entry name" value="D,D-DIPEPTIDE TRANSPORT ATP-BINDING PROTEIN DDPF-RELATED"/>
    <property type="match status" value="1"/>
</dbReference>
<dbReference type="Gene3D" id="3.40.50.300">
    <property type="entry name" value="P-loop containing nucleotide triphosphate hydrolases"/>
    <property type="match status" value="1"/>
</dbReference>
<feature type="domain" description="ABC transporter" evidence="5">
    <location>
        <begin position="4"/>
        <end position="267"/>
    </location>
</feature>
<gene>
    <name evidence="6" type="ORF">IMF26_01105</name>
</gene>
<dbReference type="GO" id="GO:0005524">
    <property type="term" value="F:ATP binding"/>
    <property type="evidence" value="ECO:0007669"/>
    <property type="project" value="UniProtKB-KW"/>
</dbReference>
<dbReference type="SMART" id="SM00382">
    <property type="entry name" value="AAA"/>
    <property type="match status" value="1"/>
</dbReference>
<dbReference type="CDD" id="cd03257">
    <property type="entry name" value="ABC_NikE_OppD_transporters"/>
    <property type="match status" value="1"/>
</dbReference>
<dbReference type="GO" id="GO:0055085">
    <property type="term" value="P:transmembrane transport"/>
    <property type="evidence" value="ECO:0007669"/>
    <property type="project" value="UniProtKB-ARBA"/>
</dbReference>
<dbReference type="InterPro" id="IPR027417">
    <property type="entry name" value="P-loop_NTPase"/>
</dbReference>
<evidence type="ECO:0000256" key="3">
    <source>
        <dbReference type="ARBA" id="ARBA00022741"/>
    </source>
</evidence>
<dbReference type="InterPro" id="IPR050319">
    <property type="entry name" value="ABC_transp_ATP-bind"/>
</dbReference>
<evidence type="ECO:0000259" key="5">
    <source>
        <dbReference type="PROSITE" id="PS50893"/>
    </source>
</evidence>
<evidence type="ECO:0000256" key="1">
    <source>
        <dbReference type="ARBA" id="ARBA00005417"/>
    </source>
</evidence>
<protein>
    <submittedName>
        <fullName evidence="6">ABC transporter ATP-binding protein</fullName>
    </submittedName>
</protein>
<dbReference type="KEGG" id="fcz:IMF26_01105"/>
<dbReference type="GO" id="GO:0016887">
    <property type="term" value="F:ATP hydrolysis activity"/>
    <property type="evidence" value="ECO:0007669"/>
    <property type="project" value="InterPro"/>
</dbReference>
<proteinExistence type="inferred from homology"/>
<dbReference type="GO" id="GO:0015833">
    <property type="term" value="P:peptide transport"/>
    <property type="evidence" value="ECO:0007669"/>
    <property type="project" value="InterPro"/>
</dbReference>
<keyword evidence="4 6" id="KW-0067">ATP-binding</keyword>
<dbReference type="PROSITE" id="PS00211">
    <property type="entry name" value="ABC_TRANSPORTER_1"/>
    <property type="match status" value="1"/>
</dbReference>
<dbReference type="Pfam" id="PF08352">
    <property type="entry name" value="oligo_HPY"/>
    <property type="match status" value="1"/>
</dbReference>
<evidence type="ECO:0000256" key="4">
    <source>
        <dbReference type="ARBA" id="ARBA00022840"/>
    </source>
</evidence>
<evidence type="ECO:0000256" key="2">
    <source>
        <dbReference type="ARBA" id="ARBA00022448"/>
    </source>
</evidence>
<dbReference type="FunFam" id="3.40.50.300:FF:000016">
    <property type="entry name" value="Oligopeptide ABC transporter ATP-binding component"/>
    <property type="match status" value="1"/>
</dbReference>
<dbReference type="InterPro" id="IPR003593">
    <property type="entry name" value="AAA+_ATPase"/>
</dbReference>
<evidence type="ECO:0000313" key="6">
    <source>
        <dbReference type="EMBL" id="QUL98717.1"/>
    </source>
</evidence>